<dbReference type="InterPro" id="IPR036759">
    <property type="entry name" value="TPK_catalytic_sf"/>
</dbReference>
<evidence type="ECO:0000256" key="4">
    <source>
        <dbReference type="ARBA" id="ARBA00022840"/>
    </source>
</evidence>
<organism evidence="7 8">
    <name type="scientific">Corynebacterium tapiri</name>
    <dbReference type="NCBI Taxonomy" id="1448266"/>
    <lineage>
        <taxon>Bacteria</taxon>
        <taxon>Bacillati</taxon>
        <taxon>Actinomycetota</taxon>
        <taxon>Actinomycetes</taxon>
        <taxon>Mycobacteriales</taxon>
        <taxon>Corynebacteriaceae</taxon>
        <taxon>Corynebacterium</taxon>
    </lineage>
</organism>
<sequence>MQRMSLTSASSDDLTLCSGTLRDCTAGSKGRRKVRSGDIAVIDTANLSRREAQFLIDAGPSAVVNVDTFSMSGVPHYGPLMLLDAGIQLIEGAGAEFRASFRDGSKKGRVTTDGRIYNGEKLLSEGRVLTREAAEQTFATSQKGLVKRMETYYDDTISFLHTEGPLLIDGLGIPEIGEDLAGKTVLVLSPHAGLAEQLRSLRHFIREFDPVIIGVESAANTAESAGYRPDVVVGDPAEVDADLLRSGAQVILPADADGSAIGLDRIHDLGVGAMTFPTTVESSTDLALLLADHHGADLIVSAAPSVDLDGVLHDRPEAAPASSLVRQKLGAKLVNARAIERLYTSSSSGAGAWLWAIFGLLVALAAIVAVVGFSGDGSFTQNLIDTWNSIALWFQGLFK</sequence>
<comment type="caution">
    <text evidence="7">The sequence shown here is derived from an EMBL/GenBank/DDBJ whole genome shotgun (WGS) entry which is preliminary data.</text>
</comment>
<keyword evidence="2" id="KW-0547">Nucleotide-binding</keyword>
<keyword evidence="4" id="KW-0067">ATP-binding</keyword>
<evidence type="ECO:0000256" key="1">
    <source>
        <dbReference type="ARBA" id="ARBA00022679"/>
    </source>
</evidence>
<keyword evidence="1" id="KW-0808">Transferase</keyword>
<dbReference type="OrthoDB" id="5169996at2"/>
<keyword evidence="5" id="KW-1133">Transmembrane helix</keyword>
<evidence type="ECO:0000256" key="2">
    <source>
        <dbReference type="ARBA" id="ARBA00022741"/>
    </source>
</evidence>
<dbReference type="AlphaFoldDB" id="A0A5C4U4Q0"/>
<dbReference type="GO" id="GO:0016301">
    <property type="term" value="F:kinase activity"/>
    <property type="evidence" value="ECO:0007669"/>
    <property type="project" value="UniProtKB-KW"/>
</dbReference>
<feature type="domain" description="SteA-like C-terminal" evidence="6">
    <location>
        <begin position="337"/>
        <end position="391"/>
    </location>
</feature>
<proteinExistence type="predicted"/>
<gene>
    <name evidence="7" type="ORF">FHE74_06135</name>
</gene>
<dbReference type="InterPro" id="IPR022215">
    <property type="entry name" value="SteA-like_C"/>
</dbReference>
<dbReference type="GO" id="GO:0005524">
    <property type="term" value="F:ATP binding"/>
    <property type="evidence" value="ECO:0007669"/>
    <property type="project" value="UniProtKB-KW"/>
</dbReference>
<dbReference type="EMBL" id="VDHJ01000007">
    <property type="protein sequence ID" value="TNL97660.1"/>
    <property type="molecule type" value="Genomic_DNA"/>
</dbReference>
<dbReference type="GO" id="GO:0004788">
    <property type="term" value="F:thiamine diphosphokinase activity"/>
    <property type="evidence" value="ECO:0007669"/>
    <property type="project" value="InterPro"/>
</dbReference>
<dbReference type="GO" id="GO:0009229">
    <property type="term" value="P:thiamine diphosphate biosynthetic process"/>
    <property type="evidence" value="ECO:0007669"/>
    <property type="project" value="InterPro"/>
</dbReference>
<dbReference type="Proteomes" id="UP000312032">
    <property type="component" value="Unassembled WGS sequence"/>
</dbReference>
<evidence type="ECO:0000259" key="6">
    <source>
        <dbReference type="Pfam" id="PF12555"/>
    </source>
</evidence>
<dbReference type="NCBIfam" id="NF040608">
    <property type="entry name" value="division_SteA"/>
    <property type="match status" value="1"/>
</dbReference>
<feature type="transmembrane region" description="Helical" evidence="5">
    <location>
        <begin position="352"/>
        <end position="373"/>
    </location>
</feature>
<keyword evidence="5" id="KW-0812">Transmembrane</keyword>
<evidence type="ECO:0000313" key="7">
    <source>
        <dbReference type="EMBL" id="TNL97660.1"/>
    </source>
</evidence>
<name>A0A5C4U4Q0_9CORY</name>
<dbReference type="Pfam" id="PF12555">
    <property type="entry name" value="SteA-like_C"/>
    <property type="match status" value="1"/>
</dbReference>
<protein>
    <submittedName>
        <fullName evidence="7">Thiamine pyrophosphokinase</fullName>
    </submittedName>
</protein>
<dbReference type="RefSeq" id="WP_139465623.1">
    <property type="nucleotide sequence ID" value="NZ_VDHJ01000007.1"/>
</dbReference>
<evidence type="ECO:0000256" key="3">
    <source>
        <dbReference type="ARBA" id="ARBA00022777"/>
    </source>
</evidence>
<keyword evidence="8" id="KW-1185">Reference proteome</keyword>
<accession>A0A5C4U4Q0</accession>
<keyword evidence="3 7" id="KW-0418">Kinase</keyword>
<reference evidence="7 8" key="1">
    <citation type="submission" date="2019-06" db="EMBL/GenBank/DDBJ databases">
        <authorList>
            <person name="Li J."/>
        </authorList>
    </citation>
    <scope>NUCLEOTIDE SEQUENCE [LARGE SCALE GENOMIC DNA]</scope>
    <source>
        <strain evidence="7 8">LMG 28165</strain>
    </source>
</reference>
<keyword evidence="5" id="KW-0472">Membrane</keyword>
<evidence type="ECO:0000313" key="8">
    <source>
        <dbReference type="Proteomes" id="UP000312032"/>
    </source>
</evidence>
<dbReference type="InterPro" id="IPR047795">
    <property type="entry name" value="Put_SteA-like"/>
</dbReference>
<evidence type="ECO:0000256" key="5">
    <source>
        <dbReference type="SAM" id="Phobius"/>
    </source>
</evidence>
<dbReference type="SUPFAM" id="SSF63999">
    <property type="entry name" value="Thiamin pyrophosphokinase, catalytic domain"/>
    <property type="match status" value="1"/>
</dbReference>